<sequence length="54" mass="6145">MSNCSNSFFFSPPARFRSYSSCPRKQFLQEITTKQCVVANSFSKGVFRILGESK</sequence>
<gene>
    <name evidence="1" type="ORF">COCHEDRAFT_1145997</name>
</gene>
<dbReference type="HOGENOM" id="CLU_3050168_0_0_1"/>
<evidence type="ECO:0000313" key="1">
    <source>
        <dbReference type="EMBL" id="EMD87014.1"/>
    </source>
</evidence>
<name>M2TKK6_COCH5</name>
<evidence type="ECO:0000313" key="2">
    <source>
        <dbReference type="Proteomes" id="UP000016936"/>
    </source>
</evidence>
<reference evidence="2" key="2">
    <citation type="journal article" date="2013" name="PLoS Genet.">
        <title>Comparative genome structure, secondary metabolite, and effector coding capacity across Cochliobolus pathogens.</title>
        <authorList>
            <person name="Condon B.J."/>
            <person name="Leng Y."/>
            <person name="Wu D."/>
            <person name="Bushley K.E."/>
            <person name="Ohm R.A."/>
            <person name="Otillar R."/>
            <person name="Martin J."/>
            <person name="Schackwitz W."/>
            <person name="Grimwood J."/>
            <person name="MohdZainudin N."/>
            <person name="Xue C."/>
            <person name="Wang R."/>
            <person name="Manning V.A."/>
            <person name="Dhillon B."/>
            <person name="Tu Z.J."/>
            <person name="Steffenson B.J."/>
            <person name="Salamov A."/>
            <person name="Sun H."/>
            <person name="Lowry S."/>
            <person name="LaButti K."/>
            <person name="Han J."/>
            <person name="Copeland A."/>
            <person name="Lindquist E."/>
            <person name="Barry K."/>
            <person name="Schmutz J."/>
            <person name="Baker S.E."/>
            <person name="Ciuffetti L.M."/>
            <person name="Grigoriev I.V."/>
            <person name="Zhong S."/>
            <person name="Turgeon B.G."/>
        </authorList>
    </citation>
    <scope>NUCLEOTIDE SEQUENCE [LARGE SCALE GENOMIC DNA]</scope>
    <source>
        <strain evidence="2">C5 / ATCC 48332 / race O</strain>
    </source>
</reference>
<accession>M2TKK6</accession>
<dbReference type="EMBL" id="KB445583">
    <property type="protein sequence ID" value="EMD87014.1"/>
    <property type="molecule type" value="Genomic_DNA"/>
</dbReference>
<keyword evidence="2" id="KW-1185">Reference proteome</keyword>
<dbReference type="Proteomes" id="UP000016936">
    <property type="component" value="Unassembled WGS sequence"/>
</dbReference>
<organism evidence="1 2">
    <name type="scientific">Cochliobolus heterostrophus (strain C5 / ATCC 48332 / race O)</name>
    <name type="common">Southern corn leaf blight fungus</name>
    <name type="synonym">Bipolaris maydis</name>
    <dbReference type="NCBI Taxonomy" id="701091"/>
    <lineage>
        <taxon>Eukaryota</taxon>
        <taxon>Fungi</taxon>
        <taxon>Dikarya</taxon>
        <taxon>Ascomycota</taxon>
        <taxon>Pezizomycotina</taxon>
        <taxon>Dothideomycetes</taxon>
        <taxon>Pleosporomycetidae</taxon>
        <taxon>Pleosporales</taxon>
        <taxon>Pleosporineae</taxon>
        <taxon>Pleosporaceae</taxon>
        <taxon>Bipolaris</taxon>
    </lineage>
</organism>
<proteinExistence type="predicted"/>
<protein>
    <submittedName>
        <fullName evidence="1">Uncharacterized protein</fullName>
    </submittedName>
</protein>
<reference evidence="1 2" key="1">
    <citation type="journal article" date="2012" name="PLoS Pathog.">
        <title>Diverse lifestyles and strategies of plant pathogenesis encoded in the genomes of eighteen Dothideomycetes fungi.</title>
        <authorList>
            <person name="Ohm R.A."/>
            <person name="Feau N."/>
            <person name="Henrissat B."/>
            <person name="Schoch C.L."/>
            <person name="Horwitz B.A."/>
            <person name="Barry K.W."/>
            <person name="Condon B.J."/>
            <person name="Copeland A.C."/>
            <person name="Dhillon B."/>
            <person name="Glaser F."/>
            <person name="Hesse C.N."/>
            <person name="Kosti I."/>
            <person name="LaButti K."/>
            <person name="Lindquist E.A."/>
            <person name="Lucas S."/>
            <person name="Salamov A.A."/>
            <person name="Bradshaw R.E."/>
            <person name="Ciuffetti L."/>
            <person name="Hamelin R.C."/>
            <person name="Kema G.H.J."/>
            <person name="Lawrence C."/>
            <person name="Scott J.A."/>
            <person name="Spatafora J.W."/>
            <person name="Turgeon B.G."/>
            <person name="de Wit P.J.G.M."/>
            <person name="Zhong S."/>
            <person name="Goodwin S.B."/>
            <person name="Grigoriev I.V."/>
        </authorList>
    </citation>
    <scope>NUCLEOTIDE SEQUENCE [LARGE SCALE GENOMIC DNA]</scope>
    <source>
        <strain evidence="2">C5 / ATCC 48332 / race O</strain>
    </source>
</reference>
<dbReference type="AlphaFoldDB" id="M2TKK6"/>